<sequence length="316" mass="35712">MDANFTNEQGFLQEPILMPTGEEFDWLNFLSEEGGVDYAASGSEIGSTFDANSASLITVSNNFSHEILGEHVDVEHDLFRFESGSRVIEDKRISKPQRPKGDRSRSLKCEVQGCKYTGTFKRLYELQRHMDNHSSDRHYSCPASGCMTLQSLCVHLRMHRSWSPLMHALINVDIERCPMEGCNRSFSGRGRTRSGQISSSVDLTAQHLMRDHPCEDRLAQSALLAKFYYAASDAALCCPICGQRCTSTGSFVQHVENYHVLADPLRHHLELLQNCAGLAEARDTIARRWPKFKTHPVFKDLVPESDKAVWTSSYYN</sequence>
<dbReference type="GO" id="GO:0000981">
    <property type="term" value="F:DNA-binding transcription factor activity, RNA polymerase II-specific"/>
    <property type="evidence" value="ECO:0007669"/>
    <property type="project" value="TreeGrafter"/>
</dbReference>
<evidence type="ECO:0000313" key="6">
    <source>
        <dbReference type="EMBL" id="KAF2096047.1"/>
    </source>
</evidence>
<dbReference type="GO" id="GO:0000978">
    <property type="term" value="F:RNA polymerase II cis-regulatory region sequence-specific DNA binding"/>
    <property type="evidence" value="ECO:0007669"/>
    <property type="project" value="TreeGrafter"/>
</dbReference>
<dbReference type="GO" id="GO:0005634">
    <property type="term" value="C:nucleus"/>
    <property type="evidence" value="ECO:0007669"/>
    <property type="project" value="UniProtKB-ARBA"/>
</dbReference>
<evidence type="ECO:0000313" key="7">
    <source>
        <dbReference type="Proteomes" id="UP000799772"/>
    </source>
</evidence>
<dbReference type="PROSITE" id="PS00028">
    <property type="entry name" value="ZINC_FINGER_C2H2_1"/>
    <property type="match status" value="1"/>
</dbReference>
<dbReference type="InterPro" id="IPR013087">
    <property type="entry name" value="Znf_C2H2_type"/>
</dbReference>
<evidence type="ECO:0000256" key="2">
    <source>
        <dbReference type="ARBA" id="ARBA00022737"/>
    </source>
</evidence>
<dbReference type="GO" id="GO:0008270">
    <property type="term" value="F:zinc ion binding"/>
    <property type="evidence" value="ECO:0007669"/>
    <property type="project" value="UniProtKB-KW"/>
</dbReference>
<evidence type="ECO:0000256" key="3">
    <source>
        <dbReference type="ARBA" id="ARBA00022771"/>
    </source>
</evidence>
<name>A0A9P4ICK3_9PEZI</name>
<organism evidence="6 7">
    <name type="scientific">Rhizodiscina lignyota</name>
    <dbReference type="NCBI Taxonomy" id="1504668"/>
    <lineage>
        <taxon>Eukaryota</taxon>
        <taxon>Fungi</taxon>
        <taxon>Dikarya</taxon>
        <taxon>Ascomycota</taxon>
        <taxon>Pezizomycotina</taxon>
        <taxon>Dothideomycetes</taxon>
        <taxon>Pleosporomycetidae</taxon>
        <taxon>Aulographales</taxon>
        <taxon>Rhizodiscinaceae</taxon>
        <taxon>Rhizodiscina</taxon>
    </lineage>
</organism>
<keyword evidence="4" id="KW-0862">Zinc</keyword>
<reference evidence="6" key="1">
    <citation type="journal article" date="2020" name="Stud. Mycol.">
        <title>101 Dothideomycetes genomes: a test case for predicting lifestyles and emergence of pathogens.</title>
        <authorList>
            <person name="Haridas S."/>
            <person name="Albert R."/>
            <person name="Binder M."/>
            <person name="Bloem J."/>
            <person name="Labutti K."/>
            <person name="Salamov A."/>
            <person name="Andreopoulos B."/>
            <person name="Baker S."/>
            <person name="Barry K."/>
            <person name="Bills G."/>
            <person name="Bluhm B."/>
            <person name="Cannon C."/>
            <person name="Castanera R."/>
            <person name="Culley D."/>
            <person name="Daum C."/>
            <person name="Ezra D."/>
            <person name="Gonzalez J."/>
            <person name="Henrissat B."/>
            <person name="Kuo A."/>
            <person name="Liang C."/>
            <person name="Lipzen A."/>
            <person name="Lutzoni F."/>
            <person name="Magnuson J."/>
            <person name="Mondo S."/>
            <person name="Nolan M."/>
            <person name="Ohm R."/>
            <person name="Pangilinan J."/>
            <person name="Park H.-J."/>
            <person name="Ramirez L."/>
            <person name="Alfaro M."/>
            <person name="Sun H."/>
            <person name="Tritt A."/>
            <person name="Yoshinaga Y."/>
            <person name="Zwiers L.-H."/>
            <person name="Turgeon B."/>
            <person name="Goodwin S."/>
            <person name="Spatafora J."/>
            <person name="Crous P."/>
            <person name="Grigoriev I."/>
        </authorList>
    </citation>
    <scope>NUCLEOTIDE SEQUENCE</scope>
    <source>
        <strain evidence="6">CBS 133067</strain>
    </source>
</reference>
<feature type="domain" description="C2H2-type" evidence="5">
    <location>
        <begin position="237"/>
        <end position="259"/>
    </location>
</feature>
<keyword evidence="7" id="KW-1185">Reference proteome</keyword>
<evidence type="ECO:0000259" key="5">
    <source>
        <dbReference type="PROSITE" id="PS00028"/>
    </source>
</evidence>
<dbReference type="GO" id="GO:0010557">
    <property type="term" value="P:positive regulation of macromolecule biosynthetic process"/>
    <property type="evidence" value="ECO:0007669"/>
    <property type="project" value="UniProtKB-ARBA"/>
</dbReference>
<proteinExistence type="predicted"/>
<dbReference type="PANTHER" id="PTHR19818:SF139">
    <property type="entry name" value="PAIR-RULE PROTEIN ODD-PAIRED"/>
    <property type="match status" value="1"/>
</dbReference>
<dbReference type="EMBL" id="ML978130">
    <property type="protein sequence ID" value="KAF2096047.1"/>
    <property type="molecule type" value="Genomic_DNA"/>
</dbReference>
<gene>
    <name evidence="6" type="ORF">NA57DRAFT_59106</name>
</gene>
<dbReference type="InterPro" id="IPR050329">
    <property type="entry name" value="GLI_C2H2-zinc-finger"/>
</dbReference>
<comment type="caution">
    <text evidence="6">The sequence shown here is derived from an EMBL/GenBank/DDBJ whole genome shotgun (WGS) entry which is preliminary data.</text>
</comment>
<dbReference type="SMART" id="SM00355">
    <property type="entry name" value="ZnF_C2H2"/>
    <property type="match status" value="3"/>
</dbReference>
<keyword evidence="3" id="KW-0863">Zinc-finger</keyword>
<dbReference type="PANTHER" id="PTHR19818">
    <property type="entry name" value="ZINC FINGER PROTEIN ZIC AND GLI"/>
    <property type="match status" value="1"/>
</dbReference>
<accession>A0A9P4ICK3</accession>
<evidence type="ECO:0000256" key="4">
    <source>
        <dbReference type="ARBA" id="ARBA00022833"/>
    </source>
</evidence>
<dbReference type="OrthoDB" id="3939438at2759"/>
<protein>
    <recommendedName>
        <fullName evidence="5">C2H2-type domain-containing protein</fullName>
    </recommendedName>
</protein>
<dbReference type="AlphaFoldDB" id="A0A9P4ICK3"/>
<keyword evidence="2" id="KW-0677">Repeat</keyword>
<evidence type="ECO:0000256" key="1">
    <source>
        <dbReference type="ARBA" id="ARBA00022723"/>
    </source>
</evidence>
<keyword evidence="1" id="KW-0479">Metal-binding</keyword>
<dbReference type="Proteomes" id="UP000799772">
    <property type="component" value="Unassembled WGS sequence"/>
</dbReference>